<dbReference type="Proteomes" id="UP000295573">
    <property type="component" value="Unassembled WGS sequence"/>
</dbReference>
<dbReference type="GO" id="GO:0008477">
    <property type="term" value="F:purine nucleosidase activity"/>
    <property type="evidence" value="ECO:0007669"/>
    <property type="project" value="TreeGrafter"/>
</dbReference>
<dbReference type="GO" id="GO:0006152">
    <property type="term" value="P:purine nucleoside catabolic process"/>
    <property type="evidence" value="ECO:0007669"/>
    <property type="project" value="TreeGrafter"/>
</dbReference>
<evidence type="ECO:0000256" key="1">
    <source>
        <dbReference type="ARBA" id="ARBA00022801"/>
    </source>
</evidence>
<dbReference type="InterPro" id="IPR001910">
    <property type="entry name" value="Inosine/uridine_hydrolase_dom"/>
</dbReference>
<evidence type="ECO:0000259" key="3">
    <source>
        <dbReference type="Pfam" id="PF01156"/>
    </source>
</evidence>
<evidence type="ECO:0000313" key="4">
    <source>
        <dbReference type="EMBL" id="TCO38124.1"/>
    </source>
</evidence>
<dbReference type="GO" id="GO:0005829">
    <property type="term" value="C:cytosol"/>
    <property type="evidence" value="ECO:0007669"/>
    <property type="project" value="TreeGrafter"/>
</dbReference>
<organism evidence="4 5">
    <name type="scientific">Kribbella antiqua</name>
    <dbReference type="NCBI Taxonomy" id="2512217"/>
    <lineage>
        <taxon>Bacteria</taxon>
        <taxon>Bacillati</taxon>
        <taxon>Actinomycetota</taxon>
        <taxon>Actinomycetes</taxon>
        <taxon>Propionibacteriales</taxon>
        <taxon>Kribbellaceae</taxon>
        <taxon>Kribbella</taxon>
    </lineage>
</organism>
<dbReference type="Pfam" id="PF01156">
    <property type="entry name" value="IU_nuc_hydro"/>
    <property type="match status" value="1"/>
</dbReference>
<dbReference type="InterPro" id="IPR023186">
    <property type="entry name" value="IUNH"/>
</dbReference>
<dbReference type="PANTHER" id="PTHR12304">
    <property type="entry name" value="INOSINE-URIDINE PREFERRING NUCLEOSIDE HYDROLASE"/>
    <property type="match status" value="1"/>
</dbReference>
<proteinExistence type="predicted"/>
<gene>
    <name evidence="4" type="ORF">EV646_12137</name>
</gene>
<dbReference type="SUPFAM" id="SSF53590">
    <property type="entry name" value="Nucleoside hydrolase"/>
    <property type="match status" value="1"/>
</dbReference>
<protein>
    <submittedName>
        <fullName evidence="4">Purine nucleosidase</fullName>
    </submittedName>
</protein>
<feature type="domain" description="Inosine/uridine-preferring nucleoside hydrolase" evidence="3">
    <location>
        <begin position="7"/>
        <end position="255"/>
    </location>
</feature>
<dbReference type="EMBL" id="SLWR01000021">
    <property type="protein sequence ID" value="TCO38124.1"/>
    <property type="molecule type" value="Genomic_DNA"/>
</dbReference>
<keyword evidence="5" id="KW-1185">Reference proteome</keyword>
<dbReference type="RefSeq" id="WP_132157579.1">
    <property type="nucleotide sequence ID" value="NZ_SLWR01000021.1"/>
</dbReference>
<dbReference type="InterPro" id="IPR036452">
    <property type="entry name" value="Ribo_hydro-like"/>
</dbReference>
<comment type="caution">
    <text evidence="4">The sequence shown here is derived from an EMBL/GenBank/DDBJ whole genome shotgun (WGS) entry which is preliminary data.</text>
</comment>
<dbReference type="AlphaFoldDB" id="A0A4R2I288"/>
<accession>A0A4R2I288</accession>
<keyword evidence="1" id="KW-0378">Hydrolase</keyword>
<keyword evidence="2" id="KW-0326">Glycosidase</keyword>
<sequence length="305" mass="32799">MQNTRTLVLDTDIGSDVDDAMALAQILGSPELRLDSVTTVYGDTDLRARIARRYGVLAGHELAVHAGESTTLSGREVWWPGHEGSLHDGLADEVIAAEPAVEHLIATLQRRPGEIDVVAIGPLTNIAAALDQEPRVATWMRHLWIMGGSFAHGSEAEHNFRSDVVAARTVMSAGVPTTVTGLDVTRQLGIDQAGLELIGAAGPLGAALRADIQQWWEFWQQEWNVPHDPVAVLTLTRPELFTFSEPGVVEIDDEGISKFAPDEAGTIRLALTVDGPRAAAAIIEAIQQAGAENRGVGDGHRSRRR</sequence>
<evidence type="ECO:0000256" key="2">
    <source>
        <dbReference type="ARBA" id="ARBA00023295"/>
    </source>
</evidence>
<evidence type="ECO:0000313" key="5">
    <source>
        <dbReference type="Proteomes" id="UP000295573"/>
    </source>
</evidence>
<dbReference type="Gene3D" id="3.90.245.10">
    <property type="entry name" value="Ribonucleoside hydrolase-like"/>
    <property type="match status" value="1"/>
</dbReference>
<reference evidence="4 5" key="1">
    <citation type="journal article" date="2015" name="Stand. Genomic Sci.">
        <title>Genomic Encyclopedia of Bacterial and Archaeal Type Strains, Phase III: the genomes of soil and plant-associated and newly described type strains.</title>
        <authorList>
            <person name="Whitman W.B."/>
            <person name="Woyke T."/>
            <person name="Klenk H.P."/>
            <person name="Zhou Y."/>
            <person name="Lilburn T.G."/>
            <person name="Beck B.J."/>
            <person name="De Vos P."/>
            <person name="Vandamme P."/>
            <person name="Eisen J.A."/>
            <person name="Garrity G."/>
            <person name="Hugenholtz P."/>
            <person name="Kyrpides N.C."/>
        </authorList>
    </citation>
    <scope>NUCLEOTIDE SEQUENCE [LARGE SCALE GENOMIC DNA]</scope>
    <source>
        <strain evidence="4 5">VKM Ac-2541</strain>
    </source>
</reference>
<name>A0A4R2I288_9ACTN</name>
<dbReference type="OrthoDB" id="9797882at2"/>
<dbReference type="PANTHER" id="PTHR12304:SF4">
    <property type="entry name" value="URIDINE NUCLEOSIDASE"/>
    <property type="match status" value="1"/>
</dbReference>